<evidence type="ECO:0000313" key="5">
    <source>
        <dbReference type="Proteomes" id="UP001157160"/>
    </source>
</evidence>
<evidence type="ECO:0000256" key="2">
    <source>
        <dbReference type="ARBA" id="ARBA00022723"/>
    </source>
</evidence>
<name>A0AA37UTV0_9MICO</name>
<dbReference type="InterPro" id="IPR011234">
    <property type="entry name" value="Fumarylacetoacetase-like_C"/>
</dbReference>
<dbReference type="Proteomes" id="UP001157160">
    <property type="component" value="Unassembled WGS sequence"/>
</dbReference>
<keyword evidence="4" id="KW-0413">Isomerase</keyword>
<reference evidence="4 5" key="1">
    <citation type="journal article" date="2014" name="Int. J. Syst. Evol. Microbiol.">
        <title>Complete genome sequence of Corynebacterium casei LMG S-19264T (=DSM 44701T), isolated from a smear-ripened cheese.</title>
        <authorList>
            <consortium name="US DOE Joint Genome Institute (JGI-PGF)"/>
            <person name="Walter F."/>
            <person name="Albersmeier A."/>
            <person name="Kalinowski J."/>
            <person name="Ruckert C."/>
        </authorList>
    </citation>
    <scope>NUCLEOTIDE SEQUENCE [LARGE SCALE GENOMIC DNA]</scope>
    <source>
        <strain evidence="4 5">NBRC 112289</strain>
    </source>
</reference>
<dbReference type="AlphaFoldDB" id="A0AA37UTV0"/>
<accession>A0AA37UTV0</accession>
<dbReference type="EMBL" id="BSUL01000001">
    <property type="protein sequence ID" value="GMA28297.1"/>
    <property type="molecule type" value="Genomic_DNA"/>
</dbReference>
<dbReference type="Pfam" id="PF01557">
    <property type="entry name" value="FAA_hydrolase"/>
    <property type="match status" value="1"/>
</dbReference>
<keyword evidence="5" id="KW-1185">Reference proteome</keyword>
<protein>
    <submittedName>
        <fullName evidence="4">2-hydroxyhepta-2,4-diene-1,7-dioate isomerase</fullName>
    </submittedName>
</protein>
<evidence type="ECO:0000259" key="3">
    <source>
        <dbReference type="Pfam" id="PF01557"/>
    </source>
</evidence>
<dbReference type="InterPro" id="IPR036663">
    <property type="entry name" value="Fumarylacetoacetase_C_sf"/>
</dbReference>
<comment type="caution">
    <text evidence="4">The sequence shown here is derived from an EMBL/GenBank/DDBJ whole genome shotgun (WGS) entry which is preliminary data.</text>
</comment>
<dbReference type="Gene3D" id="3.90.850.10">
    <property type="entry name" value="Fumarylacetoacetase-like, C-terminal domain"/>
    <property type="match status" value="1"/>
</dbReference>
<sequence length="283" mass="30442">MRLQRLGPVGSERPAVQVDGVAYDLAQLTNDFDGDFFAADGLRRVQDLLDAGTLKPISGAEHLRVGPPIARPGKIVCVGLNYRDHAAETGQSVPDEPMVFMKDPSTIVGPNDDLVIPRGSSKTDWEVELGVVVGRTTHYLESPEVAMEHVAGYVLVNDVSEREFQKERGGSIDKGKNCATFAPLGPWFLSRDEVADPQALRLTTTVNGEPRQDGTTADMIFGVAHIVWYLSQFMPLHPGELVLTGTPAGVALGMAEPAFLRAGDVVELTVDGLGATRQRCVPA</sequence>
<dbReference type="GO" id="GO:0046872">
    <property type="term" value="F:metal ion binding"/>
    <property type="evidence" value="ECO:0007669"/>
    <property type="project" value="UniProtKB-KW"/>
</dbReference>
<dbReference type="FunFam" id="3.90.850.10:FF:000002">
    <property type="entry name" value="2-hydroxyhepta-2,4-diene-1,7-dioate isomerase"/>
    <property type="match status" value="1"/>
</dbReference>
<dbReference type="InterPro" id="IPR051121">
    <property type="entry name" value="FAH"/>
</dbReference>
<keyword evidence="2" id="KW-0479">Metal-binding</keyword>
<dbReference type="RefSeq" id="WP_284231660.1">
    <property type="nucleotide sequence ID" value="NZ_BSUL01000001.1"/>
</dbReference>
<feature type="domain" description="Fumarylacetoacetase-like C-terminal" evidence="3">
    <location>
        <begin position="74"/>
        <end position="279"/>
    </location>
</feature>
<evidence type="ECO:0000313" key="4">
    <source>
        <dbReference type="EMBL" id="GMA28297.1"/>
    </source>
</evidence>
<organism evidence="4 5">
    <name type="scientific">Arenivirga flava</name>
    <dbReference type="NCBI Taxonomy" id="1930060"/>
    <lineage>
        <taxon>Bacteria</taxon>
        <taxon>Bacillati</taxon>
        <taxon>Actinomycetota</taxon>
        <taxon>Actinomycetes</taxon>
        <taxon>Micrococcales</taxon>
        <taxon>Microbacteriaceae</taxon>
        <taxon>Arenivirga</taxon>
    </lineage>
</organism>
<dbReference type="GO" id="GO:0016853">
    <property type="term" value="F:isomerase activity"/>
    <property type="evidence" value="ECO:0007669"/>
    <property type="project" value="UniProtKB-KW"/>
</dbReference>
<evidence type="ECO:0000256" key="1">
    <source>
        <dbReference type="ARBA" id="ARBA00010211"/>
    </source>
</evidence>
<proteinExistence type="inferred from homology"/>
<gene>
    <name evidence="4" type="ORF">GCM10025874_15500</name>
</gene>
<dbReference type="PANTHER" id="PTHR42796">
    <property type="entry name" value="FUMARYLACETOACETATE HYDROLASE DOMAIN-CONTAINING PROTEIN 2A-RELATED"/>
    <property type="match status" value="1"/>
</dbReference>
<comment type="similarity">
    <text evidence="1">Belongs to the FAH family.</text>
</comment>
<dbReference type="SUPFAM" id="SSF56529">
    <property type="entry name" value="FAH"/>
    <property type="match status" value="1"/>
</dbReference>
<dbReference type="GO" id="GO:0019752">
    <property type="term" value="P:carboxylic acid metabolic process"/>
    <property type="evidence" value="ECO:0007669"/>
    <property type="project" value="UniProtKB-ARBA"/>
</dbReference>
<dbReference type="PANTHER" id="PTHR42796:SF4">
    <property type="entry name" value="FUMARYLACETOACETATE HYDROLASE DOMAIN-CONTAINING PROTEIN 2A"/>
    <property type="match status" value="1"/>
</dbReference>